<comment type="caution">
    <text evidence="1">The sequence shown here is derived from an EMBL/GenBank/DDBJ whole genome shotgun (WGS) entry which is preliminary data.</text>
</comment>
<sequence length="99" mass="11078">MAKIRLCKSFGCDDSIMMRPHHYTDKSPLDASSASLWLGFGARGSLMQEIYISRQPRAANFRGSLARLLAQTCAFKNGILLSNSKTVIFWNCCEWNGTN</sequence>
<proteinExistence type="predicted"/>
<evidence type="ECO:0000313" key="2">
    <source>
        <dbReference type="Proteomes" id="UP000824533"/>
    </source>
</evidence>
<dbReference type="Proteomes" id="UP000824533">
    <property type="component" value="Linkage Group LG21"/>
</dbReference>
<accession>A0ACC1CM81</accession>
<organism evidence="1 2">
    <name type="scientific">Dendrolimus kikuchii</name>
    <dbReference type="NCBI Taxonomy" id="765133"/>
    <lineage>
        <taxon>Eukaryota</taxon>
        <taxon>Metazoa</taxon>
        <taxon>Ecdysozoa</taxon>
        <taxon>Arthropoda</taxon>
        <taxon>Hexapoda</taxon>
        <taxon>Insecta</taxon>
        <taxon>Pterygota</taxon>
        <taxon>Neoptera</taxon>
        <taxon>Endopterygota</taxon>
        <taxon>Lepidoptera</taxon>
        <taxon>Glossata</taxon>
        <taxon>Ditrysia</taxon>
        <taxon>Bombycoidea</taxon>
        <taxon>Lasiocampidae</taxon>
        <taxon>Dendrolimus</taxon>
    </lineage>
</organism>
<protein>
    <submittedName>
        <fullName evidence="1">Uncharacterized protein</fullName>
    </submittedName>
</protein>
<keyword evidence="2" id="KW-1185">Reference proteome</keyword>
<name>A0ACC1CM81_9NEOP</name>
<reference evidence="1 2" key="1">
    <citation type="journal article" date="2021" name="Front. Genet.">
        <title>Chromosome-Level Genome Assembly Reveals Significant Gene Expansion in the Toll and IMD Signaling Pathways of Dendrolimus kikuchii.</title>
        <authorList>
            <person name="Zhou J."/>
            <person name="Wu P."/>
            <person name="Xiong Z."/>
            <person name="Liu N."/>
            <person name="Zhao N."/>
            <person name="Ji M."/>
            <person name="Qiu Y."/>
            <person name="Yang B."/>
        </authorList>
    </citation>
    <scope>NUCLEOTIDE SEQUENCE [LARGE SCALE GENOMIC DNA]</scope>
    <source>
        <strain evidence="1">Ann1</strain>
    </source>
</reference>
<gene>
    <name evidence="1" type="ORF">K1T71_011854</name>
</gene>
<dbReference type="EMBL" id="CM034407">
    <property type="protein sequence ID" value="KAJ0172715.1"/>
    <property type="molecule type" value="Genomic_DNA"/>
</dbReference>
<evidence type="ECO:0000313" key="1">
    <source>
        <dbReference type="EMBL" id="KAJ0172715.1"/>
    </source>
</evidence>